<sequence>MTLSVSRWVHRAIFVVLSAFLCRVTIWPPFPRSCERELRSSSPATDHLSAAGLLFQFWPQFAFPSANAVSVGSRSRRIGALALPCHHRLCRRVYKLCISIVRPMRRGTPVQHPARRVLPSQHRAFGLGAMTAALVIVPSHSASVRTTCAQGGPGPRVDGGTPAGTGEIPWMVRLSTGSGATTGSSQRPLTALPRTGSTGYVAPVPTYRVTRNTF</sequence>
<gene>
    <name evidence="2" type="ORF">EV644_107247</name>
</gene>
<name>A0ABY2BJC4_9ACTN</name>
<evidence type="ECO:0000313" key="2">
    <source>
        <dbReference type="EMBL" id="TCO21924.1"/>
    </source>
</evidence>
<feature type="region of interest" description="Disordered" evidence="1">
    <location>
        <begin position="177"/>
        <end position="197"/>
    </location>
</feature>
<comment type="caution">
    <text evidence="2">The sequence shown here is derived from an EMBL/GenBank/DDBJ whole genome shotgun (WGS) entry which is preliminary data.</text>
</comment>
<evidence type="ECO:0000256" key="1">
    <source>
        <dbReference type="SAM" id="MobiDB-lite"/>
    </source>
</evidence>
<organism evidence="2 3">
    <name type="scientific">Kribbella orskensis</name>
    <dbReference type="NCBI Taxonomy" id="2512216"/>
    <lineage>
        <taxon>Bacteria</taxon>
        <taxon>Bacillati</taxon>
        <taxon>Actinomycetota</taxon>
        <taxon>Actinomycetes</taxon>
        <taxon>Propionibacteriales</taxon>
        <taxon>Kribbellaceae</taxon>
        <taxon>Kribbella</taxon>
    </lineage>
</organism>
<protein>
    <recommendedName>
        <fullName evidence="4">Secreted protein</fullName>
    </recommendedName>
</protein>
<evidence type="ECO:0000313" key="3">
    <source>
        <dbReference type="Proteomes" id="UP000295818"/>
    </source>
</evidence>
<dbReference type="Proteomes" id="UP000295818">
    <property type="component" value="Unassembled WGS sequence"/>
</dbReference>
<keyword evidence="3" id="KW-1185">Reference proteome</keyword>
<evidence type="ECO:0008006" key="4">
    <source>
        <dbReference type="Google" id="ProtNLM"/>
    </source>
</evidence>
<proteinExistence type="predicted"/>
<accession>A0ABY2BJC4</accession>
<dbReference type="EMBL" id="SLWM01000007">
    <property type="protein sequence ID" value="TCO21924.1"/>
    <property type="molecule type" value="Genomic_DNA"/>
</dbReference>
<reference evidence="2 3" key="1">
    <citation type="journal article" date="2015" name="Stand. Genomic Sci.">
        <title>Genomic Encyclopedia of Bacterial and Archaeal Type Strains, Phase III: the genomes of soil and plant-associated and newly described type strains.</title>
        <authorList>
            <person name="Whitman W.B."/>
            <person name="Woyke T."/>
            <person name="Klenk H.P."/>
            <person name="Zhou Y."/>
            <person name="Lilburn T.G."/>
            <person name="Beck B.J."/>
            <person name="De Vos P."/>
            <person name="Vandamme P."/>
            <person name="Eisen J.A."/>
            <person name="Garrity G."/>
            <person name="Hugenholtz P."/>
            <person name="Kyrpides N.C."/>
        </authorList>
    </citation>
    <scope>NUCLEOTIDE SEQUENCE [LARGE SCALE GENOMIC DNA]</scope>
    <source>
        <strain evidence="2 3">VKM Ac-2538</strain>
    </source>
</reference>